<evidence type="ECO:0000313" key="1">
    <source>
        <dbReference type="Proteomes" id="UP000035680"/>
    </source>
</evidence>
<proteinExistence type="predicted"/>
<accession>A0A0K0G1I2</accession>
<sequence>MVTEVTTKKYEEFLKDIDFTNIKQLHLRNLSNKECISVRNDSKFGSDFSTYNFSAKLRNGKYCGEYPPIRIRNSKKFGILYDGNILRKESLRKLGLFERYGPYSVRKKISIDLLTDNSML</sequence>
<name>A0A0K0G1I2_STRVS</name>
<evidence type="ECO:0000313" key="2">
    <source>
        <dbReference type="WBParaSite" id="SVE_1857300.1"/>
    </source>
</evidence>
<keyword evidence="1" id="KW-1185">Reference proteome</keyword>
<dbReference type="WBParaSite" id="SVE_1857300.1">
    <property type="protein sequence ID" value="SVE_1857300.1"/>
    <property type="gene ID" value="SVE_1857300"/>
</dbReference>
<dbReference type="Proteomes" id="UP000035680">
    <property type="component" value="Unassembled WGS sequence"/>
</dbReference>
<reference evidence="2" key="2">
    <citation type="submission" date="2015-08" db="UniProtKB">
        <authorList>
            <consortium name="WormBaseParasite"/>
        </authorList>
    </citation>
    <scope>IDENTIFICATION</scope>
</reference>
<dbReference type="AlphaFoldDB" id="A0A0K0G1I2"/>
<protein>
    <submittedName>
        <fullName evidence="2">Restriction endonuclease subunit S</fullName>
    </submittedName>
</protein>
<organism evidence="1 2">
    <name type="scientific">Strongyloides venezuelensis</name>
    <name type="common">Threadworm</name>
    <dbReference type="NCBI Taxonomy" id="75913"/>
    <lineage>
        <taxon>Eukaryota</taxon>
        <taxon>Metazoa</taxon>
        <taxon>Ecdysozoa</taxon>
        <taxon>Nematoda</taxon>
        <taxon>Chromadorea</taxon>
        <taxon>Rhabditida</taxon>
        <taxon>Tylenchina</taxon>
        <taxon>Panagrolaimomorpha</taxon>
        <taxon>Strongyloidoidea</taxon>
        <taxon>Strongyloididae</taxon>
        <taxon>Strongyloides</taxon>
    </lineage>
</organism>
<reference evidence="1" key="1">
    <citation type="submission" date="2014-07" db="EMBL/GenBank/DDBJ databases">
        <authorList>
            <person name="Martin A.A"/>
            <person name="De Silva N."/>
        </authorList>
    </citation>
    <scope>NUCLEOTIDE SEQUENCE</scope>
</reference>